<dbReference type="AlphaFoldDB" id="A0A151ZBK1"/>
<evidence type="ECO:0000256" key="5">
    <source>
        <dbReference type="SAM" id="Phobius"/>
    </source>
</evidence>
<accession>A0A151ZBK1</accession>
<feature type="transmembrane region" description="Helical" evidence="5">
    <location>
        <begin position="44"/>
        <end position="64"/>
    </location>
</feature>
<dbReference type="OrthoDB" id="5348404at2759"/>
<dbReference type="PANTHER" id="PTHR23423">
    <property type="entry name" value="ORGANIC SOLUTE TRANSPORTER-RELATED"/>
    <property type="match status" value="1"/>
</dbReference>
<dbReference type="EMBL" id="LODT01000035">
    <property type="protein sequence ID" value="KYQ91305.1"/>
    <property type="molecule type" value="Genomic_DNA"/>
</dbReference>
<protein>
    <submittedName>
        <fullName evidence="6">Transmembrane protein</fullName>
    </submittedName>
</protein>
<comment type="subcellular location">
    <subcellularLocation>
        <location evidence="1">Membrane</location>
        <topology evidence="1">Multi-pass membrane protein</topology>
    </subcellularLocation>
</comment>
<feature type="transmembrane region" description="Helical" evidence="5">
    <location>
        <begin position="138"/>
        <end position="159"/>
    </location>
</feature>
<keyword evidence="3 5" id="KW-1133">Transmembrane helix</keyword>
<dbReference type="InParanoid" id="A0A151ZBK1"/>
<feature type="transmembrane region" description="Helical" evidence="5">
    <location>
        <begin position="84"/>
        <end position="107"/>
    </location>
</feature>
<keyword evidence="2 5" id="KW-0812">Transmembrane</keyword>
<dbReference type="GO" id="GO:0016020">
    <property type="term" value="C:membrane"/>
    <property type="evidence" value="ECO:0007669"/>
    <property type="project" value="UniProtKB-SubCell"/>
</dbReference>
<evidence type="ECO:0000256" key="3">
    <source>
        <dbReference type="ARBA" id="ARBA00022989"/>
    </source>
</evidence>
<comment type="caution">
    <text evidence="6">The sequence shown here is derived from an EMBL/GenBank/DDBJ whole genome shotgun (WGS) entry which is preliminary data.</text>
</comment>
<dbReference type="InterPro" id="IPR005178">
    <property type="entry name" value="Ostalpha/TMEM184C"/>
</dbReference>
<dbReference type="STRING" id="361077.A0A151ZBK1"/>
<feature type="transmembrane region" description="Helical" evidence="5">
    <location>
        <begin position="6"/>
        <end position="24"/>
    </location>
</feature>
<evidence type="ECO:0000313" key="7">
    <source>
        <dbReference type="Proteomes" id="UP000076078"/>
    </source>
</evidence>
<evidence type="ECO:0000256" key="2">
    <source>
        <dbReference type="ARBA" id="ARBA00022692"/>
    </source>
</evidence>
<sequence>MENDIIHTLFLVFAGLFTFLCCIISGSHIINHLTNYNKPSHQKLIIRILLISPIYAVDSWLSLYTKRYYWGLFIIIARDCYEAYVLYSFFKLLCCYLGGEEAIIALLQRKERHYILFPLCCISFLPGKRFYIICLQFILQYAIIKPINAIIAAILFVFDKYEDANFALDEGYIYTTIINNISVFLALYFLVNFYEVFKEELSAHRPVLKFLIIKGILFFIFWQSVFIHIFIWFDLMPSAERYSSAQIGYFVNDFLVCFEMFLASIAQAIAFTHYDYLLTSCSKDNLITSNSKGGFVSFVKDVGYNIKRYKSDLVSGVVDVHKDKDIVLDTIKSVKHSRSKSRRNKYHNFVDLTTPNESLDPNDYADEDEDNLDNLKININHNNNNSLLEPLDEDNNNNSSFFKIQPISNNNGANINDNITINDESNGAILFTNNQ</sequence>
<evidence type="ECO:0000256" key="1">
    <source>
        <dbReference type="ARBA" id="ARBA00004141"/>
    </source>
</evidence>
<feature type="transmembrane region" description="Helical" evidence="5">
    <location>
        <begin position="254"/>
        <end position="274"/>
    </location>
</feature>
<dbReference type="Proteomes" id="UP000076078">
    <property type="component" value="Unassembled WGS sequence"/>
</dbReference>
<dbReference type="Pfam" id="PF03619">
    <property type="entry name" value="Solute_trans_a"/>
    <property type="match status" value="1"/>
</dbReference>
<dbReference type="SMART" id="SM01417">
    <property type="entry name" value="Solute_trans_a"/>
    <property type="match status" value="1"/>
</dbReference>
<feature type="transmembrane region" description="Helical" evidence="5">
    <location>
        <begin position="211"/>
        <end position="233"/>
    </location>
</feature>
<proteinExistence type="predicted"/>
<organism evidence="6 7">
    <name type="scientific">Tieghemostelium lacteum</name>
    <name type="common">Slime mold</name>
    <name type="synonym">Dictyostelium lacteum</name>
    <dbReference type="NCBI Taxonomy" id="361077"/>
    <lineage>
        <taxon>Eukaryota</taxon>
        <taxon>Amoebozoa</taxon>
        <taxon>Evosea</taxon>
        <taxon>Eumycetozoa</taxon>
        <taxon>Dictyostelia</taxon>
        <taxon>Dictyosteliales</taxon>
        <taxon>Raperosteliaceae</taxon>
        <taxon>Tieghemostelium</taxon>
    </lineage>
</organism>
<reference evidence="6 7" key="1">
    <citation type="submission" date="2015-12" db="EMBL/GenBank/DDBJ databases">
        <title>Dictyostelia acquired genes for synthesis and detection of signals that induce cell-type specialization by lateral gene transfer from prokaryotes.</title>
        <authorList>
            <person name="Gloeckner G."/>
            <person name="Schaap P."/>
        </authorList>
    </citation>
    <scope>NUCLEOTIDE SEQUENCE [LARGE SCALE GENOMIC DNA]</scope>
    <source>
        <strain evidence="6 7">TK</strain>
    </source>
</reference>
<name>A0A151ZBK1_TIELA</name>
<gene>
    <name evidence="6" type="ORF">DLAC_08251</name>
</gene>
<dbReference type="FunCoup" id="A0A151ZBK1">
    <property type="interactions" value="35"/>
</dbReference>
<evidence type="ECO:0000313" key="6">
    <source>
        <dbReference type="EMBL" id="KYQ91305.1"/>
    </source>
</evidence>
<feature type="transmembrane region" description="Helical" evidence="5">
    <location>
        <begin position="114"/>
        <end position="132"/>
    </location>
</feature>
<dbReference type="OMA" id="VMFYEVF"/>
<evidence type="ECO:0000256" key="4">
    <source>
        <dbReference type="ARBA" id="ARBA00023136"/>
    </source>
</evidence>
<keyword evidence="7" id="KW-1185">Reference proteome</keyword>
<keyword evidence="4 5" id="KW-0472">Membrane</keyword>
<feature type="transmembrane region" description="Helical" evidence="5">
    <location>
        <begin position="171"/>
        <end position="191"/>
    </location>
</feature>